<protein>
    <recommendedName>
        <fullName evidence="5">Thioredoxin domain-containing protein</fullName>
    </recommendedName>
</protein>
<reference evidence="3 4" key="1">
    <citation type="submission" date="2016-11" db="EMBL/GenBank/DDBJ databases">
        <title>The macronuclear genome of Stentor coeruleus: a giant cell with tiny introns.</title>
        <authorList>
            <person name="Slabodnick M."/>
            <person name="Ruby J.G."/>
            <person name="Reiff S.B."/>
            <person name="Swart E.C."/>
            <person name="Gosai S."/>
            <person name="Prabakaran S."/>
            <person name="Witkowska E."/>
            <person name="Larue G.E."/>
            <person name="Fisher S."/>
            <person name="Freeman R.M."/>
            <person name="Gunawardena J."/>
            <person name="Chu W."/>
            <person name="Stover N.A."/>
            <person name="Gregory B.D."/>
            <person name="Nowacki M."/>
            <person name="Derisi J."/>
            <person name="Roy S.W."/>
            <person name="Marshall W.F."/>
            <person name="Sood P."/>
        </authorList>
    </citation>
    <scope>NUCLEOTIDE SEQUENCE [LARGE SCALE GENOMIC DNA]</scope>
    <source>
        <strain evidence="3">WM001</strain>
    </source>
</reference>
<comment type="similarity">
    <text evidence="1">Belongs to the protein disulfide isomerase family.</text>
</comment>
<dbReference type="PANTHER" id="PTHR18929">
    <property type="entry name" value="PROTEIN DISULFIDE ISOMERASE"/>
    <property type="match status" value="1"/>
</dbReference>
<sequence length="459" mass="52603">MLIFALFLLSFAEVDYVKVQDIDALVKEKKGLKAFAFCDGLMDPCKFFFMSTRNYLAKVRGFVGQVDVSSPEDIEKAREYGLSDYPYIIYYEDSKEYIQYQGSLEPIDIYTNLDRIAMGPIEIPDLNTLLISLDSEYNIDGLLLTINLPNFQSLSSEFLTFFPVAYTTSSEIQDHFSCKTCAIVFRPKILLSNNLNPYTIIKDLVSSSDIISSYYKDLSFLTPNSHIWTIKDKPLLTLYGKFSPREEPTQTRYIVTRINKALSQYYGEFTTALGKIDDFKWILDEMGLGSHRNLSMIDDMENVYVQESIFSTTGTLVTENIVSFVMGYKEKKLKNYVISEPIPEKPYENGVKILVGHTIDETIQNTKEDMVILVYSIYDSNTPSVIVLIEKLAEKMPMLVFGKIEGNRNYVPSGLETYTLPVAYYLKNGYQPQKVDINYEDPTITIKNIQMLYRSSQDL</sequence>
<gene>
    <name evidence="3" type="ORF">SteCoe_10056</name>
</gene>
<name>A0A1R2CGC1_9CILI</name>
<proteinExistence type="inferred from homology"/>
<keyword evidence="2" id="KW-0732">Signal</keyword>
<organism evidence="3 4">
    <name type="scientific">Stentor coeruleus</name>
    <dbReference type="NCBI Taxonomy" id="5963"/>
    <lineage>
        <taxon>Eukaryota</taxon>
        <taxon>Sar</taxon>
        <taxon>Alveolata</taxon>
        <taxon>Ciliophora</taxon>
        <taxon>Postciliodesmatophora</taxon>
        <taxon>Heterotrichea</taxon>
        <taxon>Heterotrichida</taxon>
        <taxon>Stentoridae</taxon>
        <taxon>Stentor</taxon>
    </lineage>
</organism>
<dbReference type="GO" id="GO:0034976">
    <property type="term" value="P:response to endoplasmic reticulum stress"/>
    <property type="evidence" value="ECO:0007669"/>
    <property type="project" value="TreeGrafter"/>
</dbReference>
<dbReference type="EMBL" id="MPUH01000160">
    <property type="protein sequence ID" value="OMJ88072.1"/>
    <property type="molecule type" value="Genomic_DNA"/>
</dbReference>
<evidence type="ECO:0008006" key="5">
    <source>
        <dbReference type="Google" id="ProtNLM"/>
    </source>
</evidence>
<evidence type="ECO:0000313" key="3">
    <source>
        <dbReference type="EMBL" id="OMJ88072.1"/>
    </source>
</evidence>
<dbReference type="PANTHER" id="PTHR18929:SF240">
    <property type="entry name" value="PROTEIN DISULFIDE-ISOMERASE"/>
    <property type="match status" value="1"/>
</dbReference>
<dbReference type="Proteomes" id="UP000187209">
    <property type="component" value="Unassembled WGS sequence"/>
</dbReference>
<evidence type="ECO:0000313" key="4">
    <source>
        <dbReference type="Proteomes" id="UP000187209"/>
    </source>
</evidence>
<dbReference type="GO" id="GO:0005783">
    <property type="term" value="C:endoplasmic reticulum"/>
    <property type="evidence" value="ECO:0007669"/>
    <property type="project" value="TreeGrafter"/>
</dbReference>
<keyword evidence="4" id="KW-1185">Reference proteome</keyword>
<comment type="caution">
    <text evidence="3">The sequence shown here is derived from an EMBL/GenBank/DDBJ whole genome shotgun (WGS) entry which is preliminary data.</text>
</comment>
<dbReference type="AlphaFoldDB" id="A0A1R2CGC1"/>
<evidence type="ECO:0000256" key="1">
    <source>
        <dbReference type="ARBA" id="ARBA00006347"/>
    </source>
</evidence>
<dbReference type="Gene3D" id="3.40.30.10">
    <property type="entry name" value="Glutaredoxin"/>
    <property type="match status" value="1"/>
</dbReference>
<feature type="signal peptide" evidence="2">
    <location>
        <begin position="1"/>
        <end position="19"/>
    </location>
</feature>
<evidence type="ECO:0000256" key="2">
    <source>
        <dbReference type="SAM" id="SignalP"/>
    </source>
</evidence>
<feature type="chain" id="PRO_5013136681" description="Thioredoxin domain-containing protein" evidence="2">
    <location>
        <begin position="20"/>
        <end position="459"/>
    </location>
</feature>
<dbReference type="GO" id="GO:0006457">
    <property type="term" value="P:protein folding"/>
    <property type="evidence" value="ECO:0007669"/>
    <property type="project" value="TreeGrafter"/>
</dbReference>
<accession>A0A1R2CGC1</accession>
<dbReference type="GO" id="GO:0003756">
    <property type="term" value="F:protein disulfide isomerase activity"/>
    <property type="evidence" value="ECO:0007669"/>
    <property type="project" value="TreeGrafter"/>
</dbReference>